<reference evidence="2" key="1">
    <citation type="journal article" date="2022" name="Int. J. Mol. Sci.">
        <title>Draft Genome of Tanacetum Coccineum: Genomic Comparison of Closely Related Tanacetum-Family Plants.</title>
        <authorList>
            <person name="Yamashiro T."/>
            <person name="Shiraishi A."/>
            <person name="Nakayama K."/>
            <person name="Satake H."/>
        </authorList>
    </citation>
    <scope>NUCLEOTIDE SEQUENCE</scope>
</reference>
<evidence type="ECO:0000256" key="1">
    <source>
        <dbReference type="SAM" id="MobiDB-lite"/>
    </source>
</evidence>
<dbReference type="EMBL" id="BQNB010018060">
    <property type="protein sequence ID" value="GJT70251.1"/>
    <property type="molecule type" value="Genomic_DNA"/>
</dbReference>
<feature type="region of interest" description="Disordered" evidence="1">
    <location>
        <begin position="146"/>
        <end position="165"/>
    </location>
</feature>
<evidence type="ECO:0000313" key="2">
    <source>
        <dbReference type="EMBL" id="GJT70251.1"/>
    </source>
</evidence>
<organism evidence="2 3">
    <name type="scientific">Tanacetum coccineum</name>
    <dbReference type="NCBI Taxonomy" id="301880"/>
    <lineage>
        <taxon>Eukaryota</taxon>
        <taxon>Viridiplantae</taxon>
        <taxon>Streptophyta</taxon>
        <taxon>Embryophyta</taxon>
        <taxon>Tracheophyta</taxon>
        <taxon>Spermatophyta</taxon>
        <taxon>Magnoliopsida</taxon>
        <taxon>eudicotyledons</taxon>
        <taxon>Gunneridae</taxon>
        <taxon>Pentapetalae</taxon>
        <taxon>asterids</taxon>
        <taxon>campanulids</taxon>
        <taxon>Asterales</taxon>
        <taxon>Asteraceae</taxon>
        <taxon>Asteroideae</taxon>
        <taxon>Anthemideae</taxon>
        <taxon>Anthemidinae</taxon>
        <taxon>Tanacetum</taxon>
    </lineage>
</organism>
<keyword evidence="3" id="KW-1185">Reference proteome</keyword>
<dbReference type="Proteomes" id="UP001151760">
    <property type="component" value="Unassembled WGS sequence"/>
</dbReference>
<sequence length="181" mass="20166">MHHATGQNSMDWAILALGRFRTYSIFFVQPATTGTGYFLSGLVDFSGIGHCKIVIRYRFGHSYFVMKTKRKLVPKSSTIDGTRHTNDVNVVERDLCQNVCGVGNSSCFPTASPKRQCIRQLLEPMLHSDPHMYVSGMPAHVSEMLDATHGQQQPQRASTSNVNRPSISNHGLYAAEFQSFV</sequence>
<reference evidence="2" key="2">
    <citation type="submission" date="2022-01" db="EMBL/GenBank/DDBJ databases">
        <authorList>
            <person name="Yamashiro T."/>
            <person name="Shiraishi A."/>
            <person name="Satake H."/>
            <person name="Nakayama K."/>
        </authorList>
    </citation>
    <scope>NUCLEOTIDE SEQUENCE</scope>
</reference>
<gene>
    <name evidence="2" type="ORF">Tco_1029537</name>
</gene>
<feature type="compositionally biased region" description="Polar residues" evidence="1">
    <location>
        <begin position="149"/>
        <end position="165"/>
    </location>
</feature>
<name>A0ABQ5G3X6_9ASTR</name>
<comment type="caution">
    <text evidence="2">The sequence shown here is derived from an EMBL/GenBank/DDBJ whole genome shotgun (WGS) entry which is preliminary data.</text>
</comment>
<evidence type="ECO:0000313" key="3">
    <source>
        <dbReference type="Proteomes" id="UP001151760"/>
    </source>
</evidence>
<accession>A0ABQ5G3X6</accession>
<proteinExistence type="predicted"/>
<protein>
    <submittedName>
        <fullName evidence="2">Uncharacterized protein</fullName>
    </submittedName>
</protein>